<evidence type="ECO:0000256" key="14">
    <source>
        <dbReference type="SAM" id="Phobius"/>
    </source>
</evidence>
<keyword evidence="9 14" id="KW-0472">Membrane</keyword>
<evidence type="ECO:0000256" key="9">
    <source>
        <dbReference type="ARBA" id="ARBA00023136"/>
    </source>
</evidence>
<dbReference type="GO" id="GO:0015280">
    <property type="term" value="F:ligand-gated sodium channel activity"/>
    <property type="evidence" value="ECO:0007669"/>
    <property type="project" value="TreeGrafter"/>
</dbReference>
<keyword evidence="12 13" id="KW-0407">Ion channel</keyword>
<dbReference type="PANTHER" id="PTHR11690">
    <property type="entry name" value="AMILORIDE-SENSITIVE SODIUM CHANNEL-RELATED"/>
    <property type="match status" value="1"/>
</dbReference>
<evidence type="ECO:0000256" key="11">
    <source>
        <dbReference type="ARBA" id="ARBA00023201"/>
    </source>
</evidence>
<sequence>MALTKLKTKIDNITPTYFQKLLQLFKDFADWTTISFLNHIFGTSNIILVLIWVACFIGCSYMSVIQSLELLNVYWQYPVNTESRLINQPISFPTVTLCNELPYKNYDQSSRLKQIVNSMTEEGNAAWDLYELQGIDTFPYLEASKFWLTIYSKELLSDTEINYDYNDMIVRCNFGESKCNVTEDTEIVDSPVYGKCVKFNPKGIWTVNQKGSKYGLNLLMLTRNKNKLPFYISTGGVVLIHRDDEYPFVETNPILLSPGFSTSIGLSISSSKRLSFPFGDCIPNDDTEKIKNNINYYGGNYDTQKCLKSCVQKRITVNCGCFYAGIAFVDENNENIPDCADLIERNQTLRLSLYQCIRNQQFPDFTKDNPFEVFDNSDCQCRETCEKTYFDTSYSIGGYADKSFIPRECSTKKINEAITNNVSLPYEYNRDACLAYFRENGIHLEIYFEKLGFVEEFEYPAYEVCLSIPVQFFNNLLDTTINI</sequence>
<evidence type="ECO:0000256" key="12">
    <source>
        <dbReference type="ARBA" id="ARBA00023303"/>
    </source>
</evidence>
<dbReference type="Pfam" id="PF00858">
    <property type="entry name" value="ASC"/>
    <property type="match status" value="1"/>
</dbReference>
<reference evidence="16" key="1">
    <citation type="submission" date="2017-02" db="UniProtKB">
        <authorList>
            <consortium name="WormBaseParasite"/>
        </authorList>
    </citation>
    <scope>IDENTIFICATION</scope>
</reference>
<evidence type="ECO:0000313" key="15">
    <source>
        <dbReference type="Proteomes" id="UP000038045"/>
    </source>
</evidence>
<evidence type="ECO:0000256" key="7">
    <source>
        <dbReference type="ARBA" id="ARBA00023053"/>
    </source>
</evidence>
<keyword evidence="11 13" id="KW-0739">Sodium transport</keyword>
<evidence type="ECO:0000256" key="4">
    <source>
        <dbReference type="ARBA" id="ARBA00022461"/>
    </source>
</evidence>
<evidence type="ECO:0000256" key="5">
    <source>
        <dbReference type="ARBA" id="ARBA00022692"/>
    </source>
</evidence>
<keyword evidence="6 14" id="KW-1133">Transmembrane helix</keyword>
<keyword evidence="3 13" id="KW-0813">Transport</keyword>
<dbReference type="AlphaFoldDB" id="A0A0N4Z1G8"/>
<keyword evidence="8 13" id="KW-0406">Ion transport</keyword>
<name>A0A0N4Z1G8_PARTI</name>
<evidence type="ECO:0000256" key="10">
    <source>
        <dbReference type="ARBA" id="ARBA00023180"/>
    </source>
</evidence>
<keyword evidence="15" id="KW-1185">Reference proteome</keyword>
<dbReference type="STRING" id="131310.A0A0N4Z1G8"/>
<keyword evidence="10" id="KW-0325">Glycoprotein</keyword>
<dbReference type="PRINTS" id="PR01078">
    <property type="entry name" value="AMINACHANNEL"/>
</dbReference>
<keyword evidence="5 13" id="KW-0812">Transmembrane</keyword>
<dbReference type="PANTHER" id="PTHR11690:SF227">
    <property type="entry name" value="AMILORIDE-SENSITIVE SODIUM CHANNEL"/>
    <property type="match status" value="1"/>
</dbReference>
<protein>
    <submittedName>
        <fullName evidence="16">Acid-sensing ion channel 1</fullName>
    </submittedName>
</protein>
<evidence type="ECO:0000313" key="16">
    <source>
        <dbReference type="WBParaSite" id="PTRK_0000062800.1"/>
    </source>
</evidence>
<dbReference type="WBParaSite" id="PTRK_0000062800.1">
    <property type="protein sequence ID" value="PTRK_0000062800.1"/>
    <property type="gene ID" value="PTRK_0000062800"/>
</dbReference>
<dbReference type="Proteomes" id="UP000038045">
    <property type="component" value="Unplaced"/>
</dbReference>
<comment type="subcellular location">
    <subcellularLocation>
        <location evidence="1">Membrane</location>
        <topology evidence="1">Multi-pass membrane protein</topology>
    </subcellularLocation>
</comment>
<evidence type="ECO:0000256" key="3">
    <source>
        <dbReference type="ARBA" id="ARBA00022448"/>
    </source>
</evidence>
<evidence type="ECO:0000256" key="6">
    <source>
        <dbReference type="ARBA" id="ARBA00022989"/>
    </source>
</evidence>
<evidence type="ECO:0000256" key="8">
    <source>
        <dbReference type="ARBA" id="ARBA00023065"/>
    </source>
</evidence>
<evidence type="ECO:0000256" key="1">
    <source>
        <dbReference type="ARBA" id="ARBA00004141"/>
    </source>
</evidence>
<dbReference type="Gene3D" id="2.60.470.10">
    <property type="entry name" value="Acid-sensing ion channels like domains"/>
    <property type="match status" value="1"/>
</dbReference>
<proteinExistence type="inferred from homology"/>
<evidence type="ECO:0000256" key="2">
    <source>
        <dbReference type="ARBA" id="ARBA00007193"/>
    </source>
</evidence>
<evidence type="ECO:0000256" key="13">
    <source>
        <dbReference type="RuleBase" id="RU000679"/>
    </source>
</evidence>
<organism evidence="15 16">
    <name type="scientific">Parastrongyloides trichosuri</name>
    <name type="common">Possum-specific nematode worm</name>
    <dbReference type="NCBI Taxonomy" id="131310"/>
    <lineage>
        <taxon>Eukaryota</taxon>
        <taxon>Metazoa</taxon>
        <taxon>Ecdysozoa</taxon>
        <taxon>Nematoda</taxon>
        <taxon>Chromadorea</taxon>
        <taxon>Rhabditida</taxon>
        <taxon>Tylenchina</taxon>
        <taxon>Panagrolaimomorpha</taxon>
        <taxon>Strongyloidoidea</taxon>
        <taxon>Strongyloididae</taxon>
        <taxon>Parastrongyloides</taxon>
    </lineage>
</organism>
<comment type="similarity">
    <text evidence="2 13">Belongs to the amiloride-sensitive sodium channel (TC 1.A.6) family.</text>
</comment>
<keyword evidence="4 13" id="KW-0894">Sodium channel</keyword>
<keyword evidence="7" id="KW-0915">Sodium</keyword>
<dbReference type="InterPro" id="IPR001873">
    <property type="entry name" value="ENaC"/>
</dbReference>
<dbReference type="GO" id="GO:0005886">
    <property type="term" value="C:plasma membrane"/>
    <property type="evidence" value="ECO:0007669"/>
    <property type="project" value="TreeGrafter"/>
</dbReference>
<feature type="transmembrane region" description="Helical" evidence="14">
    <location>
        <begin position="46"/>
        <end position="64"/>
    </location>
</feature>
<accession>A0A0N4Z1G8</accession>